<evidence type="ECO:0000259" key="3">
    <source>
        <dbReference type="PROSITE" id="PS50158"/>
    </source>
</evidence>
<feature type="domain" description="CCHC-type" evidence="3">
    <location>
        <begin position="371"/>
        <end position="386"/>
    </location>
</feature>
<proteinExistence type="predicted"/>
<dbReference type="OrthoDB" id="44654at2759"/>
<feature type="region of interest" description="Disordered" evidence="2">
    <location>
        <begin position="329"/>
        <end position="364"/>
    </location>
</feature>
<dbReference type="InParanoid" id="A0A1E7F114"/>
<protein>
    <recommendedName>
        <fullName evidence="3">CCHC-type domain-containing protein</fullName>
    </recommendedName>
</protein>
<feature type="compositionally biased region" description="Acidic residues" evidence="2">
    <location>
        <begin position="1082"/>
        <end position="1100"/>
    </location>
</feature>
<dbReference type="EMBL" id="KV784366">
    <property type="protein sequence ID" value="OEU11892.1"/>
    <property type="molecule type" value="Genomic_DNA"/>
</dbReference>
<keyword evidence="1" id="KW-0479">Metal-binding</keyword>
<evidence type="ECO:0000256" key="2">
    <source>
        <dbReference type="SAM" id="MobiDB-lite"/>
    </source>
</evidence>
<dbReference type="PROSITE" id="PS50158">
    <property type="entry name" value="ZF_CCHC"/>
    <property type="match status" value="1"/>
</dbReference>
<dbReference type="GO" id="GO:0008270">
    <property type="term" value="F:zinc ion binding"/>
    <property type="evidence" value="ECO:0007669"/>
    <property type="project" value="UniProtKB-KW"/>
</dbReference>
<organism evidence="4 5">
    <name type="scientific">Fragilariopsis cylindrus CCMP1102</name>
    <dbReference type="NCBI Taxonomy" id="635003"/>
    <lineage>
        <taxon>Eukaryota</taxon>
        <taxon>Sar</taxon>
        <taxon>Stramenopiles</taxon>
        <taxon>Ochrophyta</taxon>
        <taxon>Bacillariophyta</taxon>
        <taxon>Bacillariophyceae</taxon>
        <taxon>Bacillariophycidae</taxon>
        <taxon>Bacillariales</taxon>
        <taxon>Bacillariaceae</taxon>
        <taxon>Fragilariopsis</taxon>
    </lineage>
</organism>
<feature type="region of interest" description="Disordered" evidence="2">
    <location>
        <begin position="1018"/>
        <end position="1058"/>
    </location>
</feature>
<evidence type="ECO:0000256" key="1">
    <source>
        <dbReference type="PROSITE-ProRule" id="PRU00047"/>
    </source>
</evidence>
<feature type="compositionally biased region" description="Low complexity" evidence="2">
    <location>
        <begin position="1046"/>
        <end position="1056"/>
    </location>
</feature>
<keyword evidence="5" id="KW-1185">Reference proteome</keyword>
<dbReference type="KEGG" id="fcy:FRACYDRAFT_245012"/>
<keyword evidence="1" id="KW-0863">Zinc-finger</keyword>
<name>A0A1E7F114_9STRA</name>
<feature type="region of interest" description="Disordered" evidence="2">
    <location>
        <begin position="1080"/>
        <end position="1117"/>
    </location>
</feature>
<dbReference type="GO" id="GO:0003676">
    <property type="term" value="F:nucleic acid binding"/>
    <property type="evidence" value="ECO:0007669"/>
    <property type="project" value="InterPro"/>
</dbReference>
<reference evidence="4 5" key="1">
    <citation type="submission" date="2016-09" db="EMBL/GenBank/DDBJ databases">
        <title>Extensive genetic diversity and differential bi-allelic expression allows diatom success in the polar Southern Ocean.</title>
        <authorList>
            <consortium name="DOE Joint Genome Institute"/>
            <person name="Mock T."/>
            <person name="Otillar R.P."/>
            <person name="Strauss J."/>
            <person name="Dupont C."/>
            <person name="Frickenhaus S."/>
            <person name="Maumus F."/>
            <person name="Mcmullan M."/>
            <person name="Sanges R."/>
            <person name="Schmutz J."/>
            <person name="Toseland A."/>
            <person name="Valas R."/>
            <person name="Veluchamy A."/>
            <person name="Ward B.J."/>
            <person name="Allen A."/>
            <person name="Barry K."/>
            <person name="Falciatore A."/>
            <person name="Ferrante M."/>
            <person name="Fortunato A.E."/>
            <person name="Gloeckner G."/>
            <person name="Gruber A."/>
            <person name="Hipkin R."/>
            <person name="Janech M."/>
            <person name="Kroth P."/>
            <person name="Leese F."/>
            <person name="Lindquist E."/>
            <person name="Lyon B.R."/>
            <person name="Martin J."/>
            <person name="Mayer C."/>
            <person name="Parker M."/>
            <person name="Quesneville H."/>
            <person name="Raymond J."/>
            <person name="Uhlig C."/>
            <person name="Valentin K.U."/>
            <person name="Worden A.Z."/>
            <person name="Armbrust E.V."/>
            <person name="Bowler C."/>
            <person name="Green B."/>
            <person name="Moulton V."/>
            <person name="Van Oosterhout C."/>
            <person name="Grigoriev I."/>
        </authorList>
    </citation>
    <scope>NUCLEOTIDE SEQUENCE [LARGE SCALE GENOMIC DNA]</scope>
    <source>
        <strain evidence="4 5">CCMP1102</strain>
    </source>
</reference>
<evidence type="ECO:0000313" key="5">
    <source>
        <dbReference type="Proteomes" id="UP000095751"/>
    </source>
</evidence>
<gene>
    <name evidence="4" type="ORF">FRACYDRAFT_245012</name>
</gene>
<keyword evidence="1" id="KW-0862">Zinc</keyword>
<dbReference type="Proteomes" id="UP000095751">
    <property type="component" value="Unassembled WGS sequence"/>
</dbReference>
<dbReference type="InterPro" id="IPR001878">
    <property type="entry name" value="Znf_CCHC"/>
</dbReference>
<sequence length="1355" mass="154237">MSDNKTKGYTSQEPTSFKGGTKDIDTDIYYYGKGMQQKCLTSSKKILSYIGKKYGGSVKQSINHGILKITEMTEPKRYKTQTDYDAEDWDVKEDWKSDKNDWRKIVRQVKADLTKCYSIIWEQCNLTLQNVISEDEDFGLHDEDNDVMWLYAKIQSICHGSTHHQNCFMTVMESVYNFHFIKGDDYTDRSEYMEAFESRYELMERTGFSVASTDMRDLYIKELEDKRMKDHPSYLKLVDWRNETIKMVAATVAGGTSYVFDSTKLSAGMKVLNDKYKAYVYVKRAGFKYENFRIELRNDFDAGKDNFPDDVIEASRRLDSWRPMFVPTAKAEKTKQTGSQFQQKGEKEGVGEQHWEKGSAEEKEHQKNMSCVKCDRKGHLKSDCKNDTKEDGSPLNTKEVIEKKFDDIAAAKKERLAKEGSGSQHFMGSSISNNEIPSFEEAVLGEDEHDGQTYVQFKTVNGNSNDIIVDLRDKNHVFNQTGSHKSMNIFDILCDNQSTCDVIVNSSMVSNIRKAPMALRLRTQAGDCRITQIADLPGVGTVWYYPEGVANILSQHRMVVNSGWDIEYSTKRFRKTKDLSSLKYDCVTAEGVECTFSPNTEGLHVLDCTKYFGIGKDGYVFGKHITDNNVSSGNNMFNSIHGTIENADAFVSIDDVDDAIDTITKSKNNFSKRDQSKAMRVRRFQHVAAHPSDDTLIYSAMTNGIKNNPITKKDVNMALDMLGKSKYSVQGKTVRHQPDAVDTQEISVPTKILDYYSSVTLSIDVMHVNKVPFLISVSEHIHYGTIKALDSMKIPILELEIQRIIKLYAVRGFHVKFILVDIQFKAIKDRGQLTATVNVVGKGEHVPAIERFIRVIKERCRCYYAMLPFKSLPRIMVIHLLITVMFYINAFVWRKGVSQYLSPLTILEGVVLDYNLHFQVIFGEYIHTYDETTNTMKSRSVEAIALGPNGNLQGGIRCYNLVTGKILSRSKNDYTKLKMPEGALLRLKTMTKNSEQGLTFGDSNNNNLESYNQDDALITGVNDNNNEDDNDDQEHPYELDIEDNNDNNNTPPLEDPTSIHDHLEEQQEEEDDDISTGVDLANTEDEVPPPESEDESESEDERQGYQTRSGRISKARTEEEQYPALYYTDGNADSGRCLRPYYYDSQDNYNSKLANGDYYSDQYFTQHVQQTIKETDKSDDSINLVKVKEEYQHYVEAIKWLDVDQGDITGMMFATKQMSIQEGMRKYKDEGKDSAMKEIKNLTGNDCFGEVDYDKISQDDKDKALPILMFMVLKRNGLLKTRGCANGSVQRLYTDKADVSSPTPDFYSFKFIAAKLFNGLPEDMKTGGLKHTAAPEYLFKTKDDTSSQSPCASAQ</sequence>
<accession>A0A1E7F114</accession>
<feature type="compositionally biased region" description="Basic and acidic residues" evidence="2">
    <location>
        <begin position="344"/>
        <end position="364"/>
    </location>
</feature>
<evidence type="ECO:0000313" key="4">
    <source>
        <dbReference type="EMBL" id="OEU11892.1"/>
    </source>
</evidence>